<keyword evidence="3" id="KW-0812">Transmembrane</keyword>
<keyword evidence="5" id="KW-0472">Membrane</keyword>
<evidence type="ECO:0000256" key="5">
    <source>
        <dbReference type="ARBA" id="ARBA00023136"/>
    </source>
</evidence>
<dbReference type="EMBL" id="CALNXJ010000007">
    <property type="protein sequence ID" value="CAH3044331.1"/>
    <property type="molecule type" value="Genomic_DNA"/>
</dbReference>
<dbReference type="GO" id="GO:0016020">
    <property type="term" value="C:membrane"/>
    <property type="evidence" value="ECO:0007669"/>
    <property type="project" value="UniProtKB-SubCell"/>
</dbReference>
<dbReference type="AlphaFoldDB" id="A0AAU9W2Q7"/>
<comment type="subcellular location">
    <subcellularLocation>
        <location evidence="1">Membrane</location>
    </subcellularLocation>
</comment>
<evidence type="ECO:0000256" key="3">
    <source>
        <dbReference type="ARBA" id="ARBA00022692"/>
    </source>
</evidence>
<evidence type="ECO:0000256" key="6">
    <source>
        <dbReference type="ARBA" id="ARBA00023180"/>
    </source>
</evidence>
<dbReference type="Proteomes" id="UP001159428">
    <property type="component" value="Unassembled WGS sequence"/>
</dbReference>
<protein>
    <submittedName>
        <fullName evidence="7">Uncharacterized protein</fullName>
    </submittedName>
</protein>
<evidence type="ECO:0000256" key="4">
    <source>
        <dbReference type="ARBA" id="ARBA00022989"/>
    </source>
</evidence>
<comment type="caution">
    <text evidence="7">The sequence shown here is derived from an EMBL/GenBank/DDBJ whole genome shotgun (WGS) entry which is preliminary data.</text>
</comment>
<gene>
    <name evidence="7" type="ORF">PMEA_00031116</name>
</gene>
<evidence type="ECO:0000256" key="2">
    <source>
        <dbReference type="ARBA" id="ARBA00010532"/>
    </source>
</evidence>
<dbReference type="PANTHER" id="PTHR11923:SF51">
    <property type="entry name" value="LYSOSOME MEMBRANE PROTEIN 2"/>
    <property type="match status" value="1"/>
</dbReference>
<proteinExistence type="inferred from homology"/>
<reference evidence="7 8" key="1">
    <citation type="submission" date="2022-05" db="EMBL/GenBank/DDBJ databases">
        <authorList>
            <consortium name="Genoscope - CEA"/>
            <person name="William W."/>
        </authorList>
    </citation>
    <scope>NUCLEOTIDE SEQUENCE [LARGE SCALE GENOMIC DNA]</scope>
</reference>
<evidence type="ECO:0000313" key="8">
    <source>
        <dbReference type="Proteomes" id="UP001159428"/>
    </source>
</evidence>
<comment type="similarity">
    <text evidence="2">Belongs to the CD36 family.</text>
</comment>
<name>A0AAU9W2Q7_9CNID</name>
<evidence type="ECO:0000256" key="1">
    <source>
        <dbReference type="ARBA" id="ARBA00004370"/>
    </source>
</evidence>
<dbReference type="InterPro" id="IPR002159">
    <property type="entry name" value="CD36_fam"/>
</dbReference>
<feature type="non-terminal residue" evidence="7">
    <location>
        <position position="1"/>
    </location>
</feature>
<dbReference type="PANTHER" id="PTHR11923">
    <property type="entry name" value="SCAVENGER RECEPTOR CLASS B TYPE-1 SR-B1"/>
    <property type="match status" value="1"/>
</dbReference>
<keyword evidence="6" id="KW-0325">Glycoprotein</keyword>
<dbReference type="Pfam" id="PF01130">
    <property type="entry name" value="CD36"/>
    <property type="match status" value="1"/>
</dbReference>
<organism evidence="7 8">
    <name type="scientific">Pocillopora meandrina</name>
    <dbReference type="NCBI Taxonomy" id="46732"/>
    <lineage>
        <taxon>Eukaryota</taxon>
        <taxon>Metazoa</taxon>
        <taxon>Cnidaria</taxon>
        <taxon>Anthozoa</taxon>
        <taxon>Hexacorallia</taxon>
        <taxon>Scleractinia</taxon>
        <taxon>Astrocoeniina</taxon>
        <taxon>Pocilloporidae</taxon>
        <taxon>Pocillopora</taxon>
    </lineage>
</organism>
<keyword evidence="8" id="KW-1185">Reference proteome</keyword>
<sequence>YFTTRAYYWNISNKAGFLYRGERPKLRQRGPYVCSVTSKRIDVKFENGKVTSKKFEQAKFNKTLTNEECPTCSENDELTILNAGYLVKGKDLSQVLIPLVMNVLFARLRRQGLNNSHILLQMGQADNQLKLPYPSNPAFGSWINSSPYFASLRVKLEIPLQGSSSCSINTTIIMSRSEISMLQRLKYSQISSPRRVHL</sequence>
<accession>A0AAU9W2Q7</accession>
<keyword evidence="4" id="KW-1133">Transmembrane helix</keyword>
<dbReference type="GO" id="GO:0005044">
    <property type="term" value="F:scavenger receptor activity"/>
    <property type="evidence" value="ECO:0007669"/>
    <property type="project" value="TreeGrafter"/>
</dbReference>
<dbReference type="GO" id="GO:0005737">
    <property type="term" value="C:cytoplasm"/>
    <property type="evidence" value="ECO:0007669"/>
    <property type="project" value="TreeGrafter"/>
</dbReference>
<evidence type="ECO:0000313" key="7">
    <source>
        <dbReference type="EMBL" id="CAH3044331.1"/>
    </source>
</evidence>